<proteinExistence type="predicted"/>
<evidence type="ECO:0000313" key="3">
    <source>
        <dbReference type="Proteomes" id="UP000001058"/>
    </source>
</evidence>
<evidence type="ECO:0000256" key="1">
    <source>
        <dbReference type="SAM" id="MobiDB-lite"/>
    </source>
</evidence>
<protein>
    <recommendedName>
        <fullName evidence="4">F-box domain-containing protein</fullName>
    </recommendedName>
</protein>
<dbReference type="Proteomes" id="UP000001058">
    <property type="component" value="Unassembled WGS sequence"/>
</dbReference>
<keyword evidence="3" id="KW-1185">Reference proteome</keyword>
<dbReference type="SUPFAM" id="SSF52058">
    <property type="entry name" value="L domain-like"/>
    <property type="match status" value="1"/>
</dbReference>
<feature type="region of interest" description="Disordered" evidence="1">
    <location>
        <begin position="272"/>
        <end position="291"/>
    </location>
</feature>
<evidence type="ECO:0008006" key="4">
    <source>
        <dbReference type="Google" id="ProtNLM"/>
    </source>
</evidence>
<reference evidence="2 3" key="1">
    <citation type="journal article" date="2010" name="Science">
        <title>Genomic analysis of organismal complexity in the multicellular green alga Volvox carteri.</title>
        <authorList>
            <person name="Prochnik S.E."/>
            <person name="Umen J."/>
            <person name="Nedelcu A.M."/>
            <person name="Hallmann A."/>
            <person name="Miller S.M."/>
            <person name="Nishii I."/>
            <person name="Ferris P."/>
            <person name="Kuo A."/>
            <person name="Mitros T."/>
            <person name="Fritz-Laylin L.K."/>
            <person name="Hellsten U."/>
            <person name="Chapman J."/>
            <person name="Simakov O."/>
            <person name="Rensing S.A."/>
            <person name="Terry A."/>
            <person name="Pangilinan J."/>
            <person name="Kapitonov V."/>
            <person name="Jurka J."/>
            <person name="Salamov A."/>
            <person name="Shapiro H."/>
            <person name="Schmutz J."/>
            <person name="Grimwood J."/>
            <person name="Lindquist E."/>
            <person name="Lucas S."/>
            <person name="Grigoriev I.V."/>
            <person name="Schmitt R."/>
            <person name="Kirk D."/>
            <person name="Rokhsar D.S."/>
        </authorList>
    </citation>
    <scope>NUCLEOTIDE SEQUENCE [LARGE SCALE GENOMIC DNA]</scope>
    <source>
        <strain evidence="3">f. Nagariensis / Eve</strain>
    </source>
</reference>
<organism evidence="3">
    <name type="scientific">Volvox carteri f. nagariensis</name>
    <dbReference type="NCBI Taxonomy" id="3068"/>
    <lineage>
        <taxon>Eukaryota</taxon>
        <taxon>Viridiplantae</taxon>
        <taxon>Chlorophyta</taxon>
        <taxon>core chlorophytes</taxon>
        <taxon>Chlorophyceae</taxon>
        <taxon>CS clade</taxon>
        <taxon>Chlamydomonadales</taxon>
        <taxon>Volvocaceae</taxon>
        <taxon>Volvox</taxon>
    </lineage>
</organism>
<dbReference type="GeneID" id="9621817"/>
<dbReference type="RefSeq" id="XP_002945753.1">
    <property type="nucleotide sequence ID" value="XM_002945707.1"/>
</dbReference>
<dbReference type="AlphaFoldDB" id="D8THP1"/>
<sequence length="1126" mass="115236">MSRTTWRDKLLFCFSSAPPPVKCRAKAAAQRTKEKIHGIPTNEIVEGQVGLLDLVPILWSYLAGPERLALRACCRKSQSVHDMLSTKSQKLSKVSQSADVNRIYFFYPLRKGMNGDGTRKAAEYSFACAAIPMRHRDLPKSTPRCRPWQQPQRVSCAGLHSWGQHKASTTNSFFIRYPAGPAIDVTHRLAVVQAIADADASKELAVVHLCGVPLTSQMSRALQMLLAVAPADAPPQPLPQPPPIKAPSVPLLAATSYASSAGGGGGGIAATSAPLPISSTPTPRTLTTVTPPPPALPLRLNLYGYDLTRQPAAVALEMLVATAAPRLMRLELWGCVGWPKRMSTLFHTCSHLSHLTVSLHQLLPSSAGPHSHAGAGSCNAVVATGAVASVSPLAAAVTAAGIVKSIGGLHHLHSLELRGCTFNMCRRTSHDIGGRGGVSRPMSGASSKAAAERAAVVAAAPSVQQLATALYNLTGLKRLAISGLQSATPLLTVIAAMRGLRRLELPDAAAPAVADLAAITRAVPQLMDLTLGSVGSASAIDGASAGIPAGAASAGPEVLPLPPALTALRIVRSRPTLRMMRSIQRTVESRAAAAAAASAAAAGGSGGAGGTRMAVVVPGIEIDMLDVEFDALQGFSRGSDGIMRSTMLPASAEALAEAIRLLAPPWPLSALSTVYGGAGAAPSSYGHSLGGFVGGGADAAPPPPVCGMAVPSCGTRGSVTSCNGGGTSSVASSTWASGSVPFSAAAAATPALLSSTSFRGGVSSGFASSFATSALSTSTRLRGTGVGVGAKGFAGSSGGGGGGFCVGGKRDVGLDIDAEPAFGHAVTRELTIHNAQGSLCPPTTLGEKTPQQLLAPAGALEALREAAAGPAVTAAGPAAEGGNVEGHPPSWPLRAPLVGHAVWISEMRPLGLVSLELYGIGMRAGDVEAVSELSTLQRLTLASGELEVDALPYLANLPELEYLELSRCTPCRVRRGGTAGVHPSTSIGFARGSVGVARVSCASSYDGDGEGRPSGKRALLQLCMTAPRLRRMLIVRCMGMVSQVESTEGPLGAEWVRQRLLAAGPRVAEGGKAPVPAPMEKERALNTRSFLGRRSCASTASSAAAAAGSAQRGAEVELGWPEIVWH</sequence>
<dbReference type="InParanoid" id="D8THP1"/>
<dbReference type="EMBL" id="GL378323">
    <property type="protein sequence ID" value="EFJ52748.1"/>
    <property type="molecule type" value="Genomic_DNA"/>
</dbReference>
<gene>
    <name evidence="2" type="ORF">VOLCADRAFT_86037</name>
</gene>
<accession>D8THP1</accession>
<feature type="compositionally biased region" description="Low complexity" evidence="1">
    <location>
        <begin position="272"/>
        <end position="289"/>
    </location>
</feature>
<name>D8THP1_VOLCA</name>
<dbReference type="KEGG" id="vcn:VOLCADRAFT_86037"/>
<dbReference type="OrthoDB" id="543114at2759"/>
<evidence type="ECO:0000313" key="2">
    <source>
        <dbReference type="EMBL" id="EFJ52748.1"/>
    </source>
</evidence>